<evidence type="ECO:0000313" key="3">
    <source>
        <dbReference type="Proteomes" id="UP000248798"/>
    </source>
</evidence>
<sequence length="192" mass="22466">MFFVNYTGPFGFIKPWTAVRDSETLSQQFLTPSIIAGIERKLFPELLAKPFELYKVKRHRLSYKQVSHQQEQIQPRGWNKSKNCYFRKKSILVRGVLIEPNLHLGFANLDDAEYAARQHICLCRNEDILLPAKQIVKITETEFDTMANVFNGFELIFERTDQSFLVGYNRFDQNRPMYGWLKTVGSPVKHIC</sequence>
<dbReference type="Proteomes" id="UP000248798">
    <property type="component" value="Unassembled WGS sequence"/>
</dbReference>
<dbReference type="EMBL" id="CP036313">
    <property type="protein sequence ID" value="QBH12644.1"/>
    <property type="molecule type" value="Genomic_DNA"/>
</dbReference>
<protein>
    <submittedName>
        <fullName evidence="2">Uncharacterized protein</fullName>
    </submittedName>
</protein>
<reference evidence="1 4" key="2">
    <citation type="submission" date="2019-02" db="EMBL/GenBank/DDBJ databases">
        <title>Complete genome sequence of Desulfobacter hydrogenophilus AcRS1.</title>
        <authorList>
            <person name="Marietou A."/>
            <person name="Lund M.B."/>
            <person name="Marshall I.P.G."/>
            <person name="Schreiber L."/>
            <person name="Jorgensen B."/>
        </authorList>
    </citation>
    <scope>NUCLEOTIDE SEQUENCE [LARGE SCALE GENOMIC DNA]</scope>
    <source>
        <strain evidence="1 4">AcRS1</strain>
    </source>
</reference>
<proteinExistence type="predicted"/>
<keyword evidence="4" id="KW-1185">Reference proteome</keyword>
<evidence type="ECO:0000313" key="2">
    <source>
        <dbReference type="EMBL" id="RAM03391.1"/>
    </source>
</evidence>
<dbReference type="AlphaFoldDB" id="A0A328FFF8"/>
<evidence type="ECO:0000313" key="1">
    <source>
        <dbReference type="EMBL" id="QBH12644.1"/>
    </source>
</evidence>
<dbReference type="RefSeq" id="WP_111953814.1">
    <property type="nucleotide sequence ID" value="NZ_CP036313.1"/>
</dbReference>
<accession>A0A328FFF8</accession>
<reference evidence="2 3" key="1">
    <citation type="submission" date="2018-06" db="EMBL/GenBank/DDBJ databases">
        <title>Complete Genome Sequence of Desulfobacter hydrogenophilus (DSM3380).</title>
        <authorList>
            <person name="Marietou A."/>
            <person name="Schreiber L."/>
            <person name="Marshall I."/>
            <person name="Jorgensen B."/>
        </authorList>
    </citation>
    <scope>NUCLEOTIDE SEQUENCE [LARGE SCALE GENOMIC DNA]</scope>
    <source>
        <strain evidence="2 3">DSM 3380</strain>
    </source>
</reference>
<evidence type="ECO:0000313" key="4">
    <source>
        <dbReference type="Proteomes" id="UP000293902"/>
    </source>
</evidence>
<name>A0A328FFF8_9BACT</name>
<organism evidence="2 3">
    <name type="scientific">Desulfobacter hydrogenophilus</name>
    <dbReference type="NCBI Taxonomy" id="2291"/>
    <lineage>
        <taxon>Bacteria</taxon>
        <taxon>Pseudomonadati</taxon>
        <taxon>Thermodesulfobacteriota</taxon>
        <taxon>Desulfobacteria</taxon>
        <taxon>Desulfobacterales</taxon>
        <taxon>Desulfobacteraceae</taxon>
        <taxon>Desulfobacter</taxon>
    </lineage>
</organism>
<gene>
    <name evidence="2" type="ORF">DO021_03635</name>
    <name evidence="1" type="ORF">EYB58_06830</name>
</gene>
<dbReference type="Proteomes" id="UP000293902">
    <property type="component" value="Chromosome"/>
</dbReference>
<dbReference type="OrthoDB" id="5417901at2"/>
<dbReference type="EMBL" id="QLNI01000005">
    <property type="protein sequence ID" value="RAM03391.1"/>
    <property type="molecule type" value="Genomic_DNA"/>
</dbReference>